<reference evidence="5" key="1">
    <citation type="submission" date="2019-03" db="EMBL/GenBank/DDBJ databases">
        <title>Long read genome sequence of the mycoparasitic Pythium oligandrum ATCC 38472 isolated from sugarbeet rhizosphere.</title>
        <authorList>
            <person name="Gaulin E."/>
        </authorList>
    </citation>
    <scope>NUCLEOTIDE SEQUENCE</scope>
    <source>
        <strain evidence="5">ATCC 38472_TT</strain>
    </source>
</reference>
<dbReference type="EMBL" id="SPLM01000108">
    <property type="protein sequence ID" value="TMW60958.1"/>
    <property type="molecule type" value="Genomic_DNA"/>
</dbReference>
<dbReference type="OrthoDB" id="71307at2759"/>
<dbReference type="InterPro" id="IPR014352">
    <property type="entry name" value="FERM/acyl-CoA-bd_prot_sf"/>
</dbReference>
<keyword evidence="6" id="KW-1185">Reference proteome</keyword>
<dbReference type="AlphaFoldDB" id="A0A8K1FJQ5"/>
<dbReference type="GO" id="GO:0006631">
    <property type="term" value="P:fatty acid metabolic process"/>
    <property type="evidence" value="ECO:0007669"/>
    <property type="project" value="TreeGrafter"/>
</dbReference>
<organism evidence="5 6">
    <name type="scientific">Pythium oligandrum</name>
    <name type="common">Mycoparasitic fungus</name>
    <dbReference type="NCBI Taxonomy" id="41045"/>
    <lineage>
        <taxon>Eukaryota</taxon>
        <taxon>Sar</taxon>
        <taxon>Stramenopiles</taxon>
        <taxon>Oomycota</taxon>
        <taxon>Peronosporomycetes</taxon>
        <taxon>Pythiales</taxon>
        <taxon>Pythiaceae</taxon>
        <taxon>Pythium</taxon>
    </lineage>
</organism>
<dbReference type="GO" id="GO:0000062">
    <property type="term" value="F:fatty-acyl-CoA binding"/>
    <property type="evidence" value="ECO:0007669"/>
    <property type="project" value="InterPro"/>
</dbReference>
<feature type="domain" description="ACB" evidence="4">
    <location>
        <begin position="110"/>
        <end position="202"/>
    </location>
</feature>
<gene>
    <name evidence="5" type="ORF">Poli38472_001000</name>
</gene>
<evidence type="ECO:0000256" key="2">
    <source>
        <dbReference type="SAM" id="Coils"/>
    </source>
</evidence>
<evidence type="ECO:0000256" key="3">
    <source>
        <dbReference type="SAM" id="MobiDB-lite"/>
    </source>
</evidence>
<dbReference type="InterPro" id="IPR035984">
    <property type="entry name" value="Acyl-CoA-binding_sf"/>
</dbReference>
<dbReference type="PANTHER" id="PTHR23310:SF77">
    <property type="entry name" value="LD25952P"/>
    <property type="match status" value="1"/>
</dbReference>
<feature type="region of interest" description="Disordered" evidence="3">
    <location>
        <begin position="55"/>
        <end position="102"/>
    </location>
</feature>
<evidence type="ECO:0000259" key="4">
    <source>
        <dbReference type="PROSITE" id="PS51228"/>
    </source>
</evidence>
<keyword evidence="2" id="KW-0175">Coiled coil</keyword>
<comment type="caution">
    <text evidence="5">The sequence shown here is derived from an EMBL/GenBank/DDBJ whole genome shotgun (WGS) entry which is preliminary data.</text>
</comment>
<evidence type="ECO:0000313" key="6">
    <source>
        <dbReference type="Proteomes" id="UP000794436"/>
    </source>
</evidence>
<sequence>MPTLSSSVGRPHGASTPHQYAAAAAASAPFLGSLASQASAVEHARSRFLSSIHVSTASSPPSSIGDLDEDVAPSPVLRRGGTPNPFQLHTQHSDHHSHQQPHTCDACGDLEAEFAAAVVFVETYQGPHRILRNENSGPKKEFYALYQQASVGPCPPLPLPEGQSKLELARWEKWRSLGQMTRQEAMKRYTTVLDNLVDDWRRSAGLKNGNDAQSASYVSTASSAGSVTSSLSPFPRPQVKKSTSMFERLPRIYDEFGELQERVEEEARKREELEAQILAFTQDNRLLFSRELRQIDQMRANLTTLVQSLEEDVALHYNELQQLIQQRQDLQELVDRSVTLAVERRLRRVYDIVKGWIANKAVRGVLFVLFVLRLWNFLRQRRLPQFLARFLIRLIATASSLEGGNEARRAVITSQ</sequence>
<proteinExistence type="predicted"/>
<dbReference type="Proteomes" id="UP000794436">
    <property type="component" value="Unassembled WGS sequence"/>
</dbReference>
<keyword evidence="1" id="KW-0446">Lipid-binding</keyword>
<feature type="coiled-coil region" evidence="2">
    <location>
        <begin position="256"/>
        <end position="333"/>
    </location>
</feature>
<protein>
    <recommendedName>
        <fullName evidence="4">ACB domain-containing protein</fullName>
    </recommendedName>
</protein>
<dbReference type="Pfam" id="PF00887">
    <property type="entry name" value="ACBP"/>
    <property type="match status" value="1"/>
</dbReference>
<accession>A0A8K1FJQ5</accession>
<name>A0A8K1FJQ5_PYTOL</name>
<dbReference type="GO" id="GO:0005737">
    <property type="term" value="C:cytoplasm"/>
    <property type="evidence" value="ECO:0007669"/>
    <property type="project" value="TreeGrafter"/>
</dbReference>
<dbReference type="PROSITE" id="PS51228">
    <property type="entry name" value="ACB_2"/>
    <property type="match status" value="1"/>
</dbReference>
<dbReference type="SUPFAM" id="SSF47027">
    <property type="entry name" value="Acyl-CoA binding protein"/>
    <property type="match status" value="1"/>
</dbReference>
<dbReference type="Gene3D" id="1.20.80.10">
    <property type="match status" value="1"/>
</dbReference>
<dbReference type="InterPro" id="IPR000582">
    <property type="entry name" value="Acyl-CoA-binding_protein"/>
</dbReference>
<evidence type="ECO:0000313" key="5">
    <source>
        <dbReference type="EMBL" id="TMW60958.1"/>
    </source>
</evidence>
<dbReference type="PANTHER" id="PTHR23310">
    <property type="entry name" value="ACYL-COA-BINDING PROTEIN, ACBP"/>
    <property type="match status" value="1"/>
</dbReference>
<evidence type="ECO:0000256" key="1">
    <source>
        <dbReference type="ARBA" id="ARBA00023121"/>
    </source>
</evidence>